<organism evidence="6 7">
    <name type="scientific">Inquilinus ginsengisoli</name>
    <dbReference type="NCBI Taxonomy" id="363840"/>
    <lineage>
        <taxon>Bacteria</taxon>
        <taxon>Pseudomonadati</taxon>
        <taxon>Pseudomonadota</taxon>
        <taxon>Alphaproteobacteria</taxon>
        <taxon>Rhodospirillales</taxon>
        <taxon>Rhodospirillaceae</taxon>
        <taxon>Inquilinus</taxon>
    </lineage>
</organism>
<dbReference type="Proteomes" id="UP001262410">
    <property type="component" value="Unassembled WGS sequence"/>
</dbReference>
<dbReference type="InterPro" id="IPR028082">
    <property type="entry name" value="Peripla_BP_I"/>
</dbReference>
<dbReference type="Gene3D" id="3.40.50.2300">
    <property type="match status" value="2"/>
</dbReference>
<evidence type="ECO:0000256" key="2">
    <source>
        <dbReference type="ARBA" id="ARBA00007639"/>
    </source>
</evidence>
<keyword evidence="3 4" id="KW-0732">Signal</keyword>
<feature type="signal peptide" evidence="4">
    <location>
        <begin position="1"/>
        <end position="27"/>
    </location>
</feature>
<feature type="chain" id="PRO_5045291398" evidence="4">
    <location>
        <begin position="28"/>
        <end position="310"/>
    </location>
</feature>
<comment type="caution">
    <text evidence="6">The sequence shown here is derived from an EMBL/GenBank/DDBJ whole genome shotgun (WGS) entry which is preliminary data.</text>
</comment>
<dbReference type="RefSeq" id="WP_309801553.1">
    <property type="nucleotide sequence ID" value="NZ_JAVDPW010000016.1"/>
</dbReference>
<accession>A0ABU1JZS9</accession>
<evidence type="ECO:0000256" key="1">
    <source>
        <dbReference type="ARBA" id="ARBA00004196"/>
    </source>
</evidence>
<comment type="similarity">
    <text evidence="2">Belongs to the bacterial solute-binding protein 2 family.</text>
</comment>
<evidence type="ECO:0000313" key="7">
    <source>
        <dbReference type="Proteomes" id="UP001262410"/>
    </source>
</evidence>
<evidence type="ECO:0000259" key="5">
    <source>
        <dbReference type="Pfam" id="PF13407"/>
    </source>
</evidence>
<keyword evidence="7" id="KW-1185">Reference proteome</keyword>
<dbReference type="PANTHER" id="PTHR46847:SF1">
    <property type="entry name" value="D-ALLOSE-BINDING PERIPLASMIC PROTEIN-RELATED"/>
    <property type="match status" value="1"/>
</dbReference>
<reference evidence="6 7" key="1">
    <citation type="submission" date="2023-07" db="EMBL/GenBank/DDBJ databases">
        <title>Sorghum-associated microbial communities from plants grown in Nebraska, USA.</title>
        <authorList>
            <person name="Schachtman D."/>
        </authorList>
    </citation>
    <scope>NUCLEOTIDE SEQUENCE [LARGE SCALE GENOMIC DNA]</scope>
    <source>
        <strain evidence="6 7">584</strain>
    </source>
</reference>
<gene>
    <name evidence="6" type="ORF">E9232_006684</name>
</gene>
<feature type="domain" description="Periplasmic binding protein" evidence="5">
    <location>
        <begin position="44"/>
        <end position="285"/>
    </location>
</feature>
<dbReference type="PANTHER" id="PTHR46847">
    <property type="entry name" value="D-ALLOSE-BINDING PERIPLASMIC PROTEIN-RELATED"/>
    <property type="match status" value="1"/>
</dbReference>
<dbReference type="Pfam" id="PF13407">
    <property type="entry name" value="Peripla_BP_4"/>
    <property type="match status" value="1"/>
</dbReference>
<proteinExistence type="inferred from homology"/>
<protein>
    <submittedName>
        <fullName evidence="6">Ribose transport system substrate-binding protein</fullName>
    </submittedName>
</protein>
<dbReference type="EMBL" id="JAVDPW010000016">
    <property type="protein sequence ID" value="MDR6294130.1"/>
    <property type="molecule type" value="Genomic_DNA"/>
</dbReference>
<sequence length="310" mass="31708">MMRGSARGGAAMVAAVLAAGLAGPAAAETVSVLTPYLSAVATGEMVETLKADAAARGWTVSVVDTAGDFGALASRVEDVVNARTSAIVLVSLNPAQIQDQVGKAAAAGIPVFTIDGAAGPGVTLNVTSDNHALGKAMTDYLFGRLGGHGAIVRFFFSAHPGVHQREIALDEALQATPGIRQVADHYVQVPGQIDDSRNAMEAMLAANPAPGAINAVWAAWDEPGIGALLALQAAGRSDIVITGIDGNPQALDLIRQCTPFIATVRQNFADMSRITVEQMAKVFAGAAPDAAELYAPGTLITRESLGVTCP</sequence>
<dbReference type="SUPFAM" id="SSF53822">
    <property type="entry name" value="Periplasmic binding protein-like I"/>
    <property type="match status" value="1"/>
</dbReference>
<evidence type="ECO:0000256" key="3">
    <source>
        <dbReference type="ARBA" id="ARBA00022729"/>
    </source>
</evidence>
<name>A0ABU1JZS9_9PROT</name>
<evidence type="ECO:0000313" key="6">
    <source>
        <dbReference type="EMBL" id="MDR6294130.1"/>
    </source>
</evidence>
<comment type="subcellular location">
    <subcellularLocation>
        <location evidence="1">Cell envelope</location>
    </subcellularLocation>
</comment>
<evidence type="ECO:0000256" key="4">
    <source>
        <dbReference type="SAM" id="SignalP"/>
    </source>
</evidence>
<dbReference type="InterPro" id="IPR025997">
    <property type="entry name" value="SBP_2_dom"/>
</dbReference>